<dbReference type="EMBL" id="MFIV01000196">
    <property type="protein sequence ID" value="OGF97905.1"/>
    <property type="molecule type" value="Genomic_DNA"/>
</dbReference>
<evidence type="ECO:0000313" key="2">
    <source>
        <dbReference type="Proteomes" id="UP000176992"/>
    </source>
</evidence>
<accession>A0A1F5YCI4</accession>
<dbReference type="AlphaFoldDB" id="A0A1F5YCI4"/>
<gene>
    <name evidence="1" type="ORF">A2Z86_10000</name>
</gene>
<proteinExistence type="predicted"/>
<name>A0A1F5YCI4_9BACT</name>
<dbReference type="Gene3D" id="2.40.160.60">
    <property type="entry name" value="Outer membrane protein transport protein (OMPP1/FadL/TodX)"/>
    <property type="match status" value="1"/>
</dbReference>
<dbReference type="NCBIfam" id="NF033709">
    <property type="entry name" value="PorV_fam"/>
    <property type="match status" value="1"/>
</dbReference>
<organism evidence="1 2">
    <name type="scientific">Candidatus Glassbacteria bacterium GWA2_58_10</name>
    <dbReference type="NCBI Taxonomy" id="1817865"/>
    <lineage>
        <taxon>Bacteria</taxon>
        <taxon>Candidatus Glassiibacteriota</taxon>
    </lineage>
</organism>
<sequence>MEIMDTFSRSFRFLCPVLLAWPVWLSAQSKYAGESFSVGVGARGLAMGSAFHTLATGPEALYWNPAGLVRSERGPDNCLALMHSERFDGEVVYNFAGYSRNLKRAEGPLSIGVGLIHLGVGGIPLVTRLENPGGELGPENRPVIDRYISKNDFAFLAGFGRRFSDKTCLGATVKVLHERYLDVTATGFGFDLGAIYESDRLVPLLLSLSARDVTTSFLAFSTGKREYIKPWISAGAALADGYRLPGGKITGALEVSVPAERRRKNYPSDGAYLMSLLHLGAEYALYERMFLRGGLDENNPTFGAGLSVRGLAVDYAWIGHRDLNQTHRISLDYSF</sequence>
<reference evidence="1 2" key="1">
    <citation type="journal article" date="2016" name="Nat. Commun.">
        <title>Thousands of microbial genomes shed light on interconnected biogeochemical processes in an aquifer system.</title>
        <authorList>
            <person name="Anantharaman K."/>
            <person name="Brown C.T."/>
            <person name="Hug L.A."/>
            <person name="Sharon I."/>
            <person name="Castelle C.J."/>
            <person name="Probst A.J."/>
            <person name="Thomas B.C."/>
            <person name="Singh A."/>
            <person name="Wilkins M.J."/>
            <person name="Karaoz U."/>
            <person name="Brodie E.L."/>
            <person name="Williams K.H."/>
            <person name="Hubbard S.S."/>
            <person name="Banfield J.F."/>
        </authorList>
    </citation>
    <scope>NUCLEOTIDE SEQUENCE [LARGE SCALE GENOMIC DNA]</scope>
</reference>
<comment type="caution">
    <text evidence="1">The sequence shown here is derived from an EMBL/GenBank/DDBJ whole genome shotgun (WGS) entry which is preliminary data.</text>
</comment>
<evidence type="ECO:0008006" key="3">
    <source>
        <dbReference type="Google" id="ProtNLM"/>
    </source>
</evidence>
<dbReference type="Proteomes" id="UP000176992">
    <property type="component" value="Unassembled WGS sequence"/>
</dbReference>
<evidence type="ECO:0000313" key="1">
    <source>
        <dbReference type="EMBL" id="OGF97905.1"/>
    </source>
</evidence>
<protein>
    <recommendedName>
        <fullName evidence="3">PorV/PorQ family protein</fullName>
    </recommendedName>
</protein>